<dbReference type="AlphaFoldDB" id="A0A917BY59"/>
<feature type="domain" description="EVE" evidence="1">
    <location>
        <begin position="2"/>
        <end position="130"/>
    </location>
</feature>
<sequence length="137" mass="15297">MNYWLVKSEPGCWSWADHVQKGVEPWDGVRNFQAAKYMKAMEVGDLAFFYHSQKEKAVVGVLEVVTTAYPDPSDESGRFVCVDFKALHPLKHPVSLKQIKDDPRLADMALVKQARLSVLPVAPDAWALINALGGVEE</sequence>
<evidence type="ECO:0000313" key="2">
    <source>
        <dbReference type="EMBL" id="GGF59391.1"/>
    </source>
</evidence>
<protein>
    <submittedName>
        <fullName evidence="2">Ubiquinol-cytochrome c reductase</fullName>
    </submittedName>
</protein>
<dbReference type="InterPro" id="IPR015947">
    <property type="entry name" value="PUA-like_sf"/>
</dbReference>
<dbReference type="InterPro" id="IPR047197">
    <property type="entry name" value="THYN1-like_EVE"/>
</dbReference>
<dbReference type="InterPro" id="IPR052181">
    <property type="entry name" value="5hmC_binding"/>
</dbReference>
<reference evidence="2" key="2">
    <citation type="submission" date="2020-09" db="EMBL/GenBank/DDBJ databases">
        <authorList>
            <person name="Sun Q."/>
            <person name="Zhou Y."/>
        </authorList>
    </citation>
    <scope>NUCLEOTIDE SEQUENCE</scope>
    <source>
        <strain evidence="2">CGMCC 1.15254</strain>
    </source>
</reference>
<dbReference type="Proteomes" id="UP000632498">
    <property type="component" value="Unassembled WGS sequence"/>
</dbReference>
<dbReference type="CDD" id="cd21133">
    <property type="entry name" value="EVE"/>
    <property type="match status" value="1"/>
</dbReference>
<dbReference type="PANTHER" id="PTHR14087">
    <property type="entry name" value="THYMOCYTE NUCLEAR PROTEIN 1"/>
    <property type="match status" value="1"/>
</dbReference>
<proteinExistence type="predicted"/>
<gene>
    <name evidence="2" type="ORF">GCM10011332_11270</name>
</gene>
<accession>A0A917BY59</accession>
<evidence type="ECO:0000259" key="1">
    <source>
        <dbReference type="Pfam" id="PF01878"/>
    </source>
</evidence>
<dbReference type="PANTHER" id="PTHR14087:SF8">
    <property type="entry name" value="OS03G0676100 PROTEIN"/>
    <property type="match status" value="1"/>
</dbReference>
<dbReference type="Pfam" id="PF01878">
    <property type="entry name" value="EVE"/>
    <property type="match status" value="1"/>
</dbReference>
<name>A0A917BY59_9PROT</name>
<dbReference type="RefSeq" id="WP_188662630.1">
    <property type="nucleotide sequence ID" value="NZ_BMHV01000006.1"/>
</dbReference>
<keyword evidence="3" id="KW-1185">Reference proteome</keyword>
<organism evidence="2 3">
    <name type="scientific">Terasakiella brassicae</name>
    <dbReference type="NCBI Taxonomy" id="1634917"/>
    <lineage>
        <taxon>Bacteria</taxon>
        <taxon>Pseudomonadati</taxon>
        <taxon>Pseudomonadota</taxon>
        <taxon>Alphaproteobacteria</taxon>
        <taxon>Rhodospirillales</taxon>
        <taxon>Terasakiellaceae</taxon>
        <taxon>Terasakiella</taxon>
    </lineage>
</organism>
<dbReference type="Gene3D" id="3.10.590.10">
    <property type="entry name" value="ph1033 like domains"/>
    <property type="match status" value="1"/>
</dbReference>
<dbReference type="InterPro" id="IPR002740">
    <property type="entry name" value="EVE_domain"/>
</dbReference>
<evidence type="ECO:0000313" key="3">
    <source>
        <dbReference type="Proteomes" id="UP000632498"/>
    </source>
</evidence>
<dbReference type="EMBL" id="BMHV01000006">
    <property type="protein sequence ID" value="GGF59391.1"/>
    <property type="molecule type" value="Genomic_DNA"/>
</dbReference>
<reference evidence="2" key="1">
    <citation type="journal article" date="2014" name="Int. J. Syst. Evol. Microbiol.">
        <title>Complete genome sequence of Corynebacterium casei LMG S-19264T (=DSM 44701T), isolated from a smear-ripened cheese.</title>
        <authorList>
            <consortium name="US DOE Joint Genome Institute (JGI-PGF)"/>
            <person name="Walter F."/>
            <person name="Albersmeier A."/>
            <person name="Kalinowski J."/>
            <person name="Ruckert C."/>
        </authorList>
    </citation>
    <scope>NUCLEOTIDE SEQUENCE</scope>
    <source>
        <strain evidence="2">CGMCC 1.15254</strain>
    </source>
</reference>
<comment type="caution">
    <text evidence="2">The sequence shown here is derived from an EMBL/GenBank/DDBJ whole genome shotgun (WGS) entry which is preliminary data.</text>
</comment>
<dbReference type="SUPFAM" id="SSF88697">
    <property type="entry name" value="PUA domain-like"/>
    <property type="match status" value="1"/>
</dbReference>